<dbReference type="EMBL" id="CM007389">
    <property type="protein sequence ID" value="ONK57623.1"/>
    <property type="molecule type" value="Genomic_DNA"/>
</dbReference>
<dbReference type="Proteomes" id="UP000243459">
    <property type="component" value="Chromosome 9"/>
</dbReference>
<evidence type="ECO:0000256" key="2">
    <source>
        <dbReference type="SAM" id="MobiDB-lite"/>
    </source>
</evidence>
<feature type="compositionally biased region" description="Gly residues" evidence="2">
    <location>
        <begin position="420"/>
        <end position="432"/>
    </location>
</feature>
<keyword evidence="3" id="KW-1133">Transmembrane helix</keyword>
<evidence type="ECO:0000313" key="4">
    <source>
        <dbReference type="EMBL" id="ONK57623.1"/>
    </source>
</evidence>
<evidence type="ECO:0000256" key="1">
    <source>
        <dbReference type="SAM" id="Coils"/>
    </source>
</evidence>
<dbReference type="PANTHER" id="PTHR34964">
    <property type="entry name" value="MEMBRANE LIPOPROTEIN-RELATED"/>
    <property type="match status" value="1"/>
</dbReference>
<reference evidence="5" key="1">
    <citation type="journal article" date="2017" name="Nat. Commun.">
        <title>The asparagus genome sheds light on the origin and evolution of a young Y chromosome.</title>
        <authorList>
            <person name="Harkess A."/>
            <person name="Zhou J."/>
            <person name="Xu C."/>
            <person name="Bowers J.E."/>
            <person name="Van der Hulst R."/>
            <person name="Ayyampalayam S."/>
            <person name="Mercati F."/>
            <person name="Riccardi P."/>
            <person name="McKain M.R."/>
            <person name="Kakrana A."/>
            <person name="Tang H."/>
            <person name="Ray J."/>
            <person name="Groenendijk J."/>
            <person name="Arikit S."/>
            <person name="Mathioni S.M."/>
            <person name="Nakano M."/>
            <person name="Shan H."/>
            <person name="Telgmann-Rauber A."/>
            <person name="Kanno A."/>
            <person name="Yue Z."/>
            <person name="Chen H."/>
            <person name="Li W."/>
            <person name="Chen Y."/>
            <person name="Xu X."/>
            <person name="Zhang Y."/>
            <person name="Luo S."/>
            <person name="Chen H."/>
            <person name="Gao J."/>
            <person name="Mao Z."/>
            <person name="Pires J.C."/>
            <person name="Luo M."/>
            <person name="Kudrna D."/>
            <person name="Wing R.A."/>
            <person name="Meyers B.C."/>
            <person name="Yi K."/>
            <person name="Kong H."/>
            <person name="Lavrijsen P."/>
            <person name="Sunseri F."/>
            <person name="Falavigna A."/>
            <person name="Ye Y."/>
            <person name="Leebens-Mack J.H."/>
            <person name="Chen G."/>
        </authorList>
    </citation>
    <scope>NUCLEOTIDE SEQUENCE [LARGE SCALE GENOMIC DNA]</scope>
    <source>
        <strain evidence="5">cv. DH0086</strain>
    </source>
</reference>
<proteinExistence type="predicted"/>
<keyword evidence="3" id="KW-0812">Transmembrane</keyword>
<organism evidence="4 5">
    <name type="scientific">Asparagus officinalis</name>
    <name type="common">Garden asparagus</name>
    <dbReference type="NCBI Taxonomy" id="4686"/>
    <lineage>
        <taxon>Eukaryota</taxon>
        <taxon>Viridiplantae</taxon>
        <taxon>Streptophyta</taxon>
        <taxon>Embryophyta</taxon>
        <taxon>Tracheophyta</taxon>
        <taxon>Spermatophyta</taxon>
        <taxon>Magnoliopsida</taxon>
        <taxon>Liliopsida</taxon>
        <taxon>Asparagales</taxon>
        <taxon>Asparagaceae</taxon>
        <taxon>Asparagoideae</taxon>
        <taxon>Asparagus</taxon>
    </lineage>
</organism>
<feature type="compositionally biased region" description="Basic and acidic residues" evidence="2">
    <location>
        <begin position="433"/>
        <end position="450"/>
    </location>
</feature>
<feature type="coiled-coil region" evidence="1">
    <location>
        <begin position="106"/>
        <end position="154"/>
    </location>
</feature>
<gene>
    <name evidence="4" type="ORF">A4U43_C09F2400</name>
</gene>
<keyword evidence="1" id="KW-0175">Coiled coil</keyword>
<dbReference type="OMA" id="FVKSERW"/>
<dbReference type="PANTHER" id="PTHR34964:SF1">
    <property type="entry name" value="MEMBRANE LIPOPROTEIN"/>
    <property type="match status" value="1"/>
</dbReference>
<evidence type="ECO:0000256" key="3">
    <source>
        <dbReference type="SAM" id="Phobius"/>
    </source>
</evidence>
<keyword evidence="5" id="KW-1185">Reference proteome</keyword>
<feature type="transmembrane region" description="Helical" evidence="3">
    <location>
        <begin position="303"/>
        <end position="327"/>
    </location>
</feature>
<sequence>MEAQPSPALAVKTVERAEVDTTRPFRSVKEAVAIFGERLLATDAYSQKATAIIPRPTYSASPPKPIYAISASKPLYSAASSPRSFSSSSSHFNQDREDGIIILNSIRKLEAELEETRQEVILLKERESEREIAVASLNAELHKSMSKLAEIEAAKQRLAIEDRSSFVKSERWGESNKFEYLPSLAEALSIGDMEDSFGGRRKPKISKKKPIVPLIGDLFSKKKKVSGDFDDSLCTRPFYEPFHQTWLKLCPNTPSKENQAETIANTDKRNRIISITVDRSIADRTARSPMPSTDDGRAGDICVWLITAILILSIISGGSLLIAYIALPATRTTSWFPIAGMVLIAIPWSFWILTCIYRTVIGIYSPGTSSNPSIRAAAVAPANANTTSNGADDGVASPVGSPGGMRRVRFGNATVLGSMEGSGPGTPRGQAGGERDDVSPNSSEHRESERPLTLSMH</sequence>
<feature type="transmembrane region" description="Helical" evidence="3">
    <location>
        <begin position="334"/>
        <end position="353"/>
    </location>
</feature>
<dbReference type="Gramene" id="ONK57623">
    <property type="protein sequence ID" value="ONK57623"/>
    <property type="gene ID" value="A4U43_C09F2400"/>
</dbReference>
<name>A0A5P1E6J7_ASPOF</name>
<accession>A0A5P1E6J7</accession>
<protein>
    <submittedName>
        <fullName evidence="4">Uncharacterized protein</fullName>
    </submittedName>
</protein>
<dbReference type="AlphaFoldDB" id="A0A5P1E6J7"/>
<evidence type="ECO:0000313" key="5">
    <source>
        <dbReference type="Proteomes" id="UP000243459"/>
    </source>
</evidence>
<keyword evidence="3" id="KW-0472">Membrane</keyword>
<feature type="region of interest" description="Disordered" evidence="2">
    <location>
        <begin position="415"/>
        <end position="457"/>
    </location>
</feature>